<name>A0A1C4GZE6_9GAMM</name>
<feature type="domain" description="Peptidase M16 N-terminal" evidence="2">
    <location>
        <begin position="86"/>
        <end position="225"/>
    </location>
</feature>
<gene>
    <name evidence="4" type="ORF">GA0116959_12029</name>
</gene>
<dbReference type="GO" id="GO:0046872">
    <property type="term" value="F:metal ion binding"/>
    <property type="evidence" value="ECO:0007669"/>
    <property type="project" value="InterPro"/>
</dbReference>
<feature type="signal peptide" evidence="1">
    <location>
        <begin position="1"/>
        <end position="25"/>
    </location>
</feature>
<dbReference type="SUPFAM" id="SSF63411">
    <property type="entry name" value="LuxS/MPP-like metallohydrolase"/>
    <property type="match status" value="2"/>
</dbReference>
<evidence type="ECO:0000256" key="1">
    <source>
        <dbReference type="SAM" id="SignalP"/>
    </source>
</evidence>
<dbReference type="EMBL" id="FMBK01000020">
    <property type="protein sequence ID" value="SCC73375.1"/>
    <property type="molecule type" value="Genomic_DNA"/>
</dbReference>
<reference evidence="4 5" key="1">
    <citation type="submission" date="2016-08" db="EMBL/GenBank/DDBJ databases">
        <authorList>
            <person name="Seilhamer J.J."/>
        </authorList>
    </citation>
    <scope>NUCLEOTIDE SEQUENCE [LARGE SCALE GENOMIC DNA]</scope>
    <source>
        <strain evidence="4 5">ANC 4874</strain>
    </source>
</reference>
<evidence type="ECO:0000259" key="2">
    <source>
        <dbReference type="Pfam" id="PF00675"/>
    </source>
</evidence>
<feature type="domain" description="Peptidase M16 C-terminal" evidence="3">
    <location>
        <begin position="231"/>
        <end position="407"/>
    </location>
</feature>
<dbReference type="Gene3D" id="3.30.830.10">
    <property type="entry name" value="Metalloenzyme, LuxS/M16 peptidase-like"/>
    <property type="match status" value="2"/>
</dbReference>
<accession>A0A1C4GZE6</accession>
<dbReference type="AlphaFoldDB" id="A0A1C4GZE6"/>
<keyword evidence="1" id="KW-0732">Signal</keyword>
<dbReference type="PANTHER" id="PTHR11851:SF224">
    <property type="entry name" value="PROCESSING PROTEASE"/>
    <property type="match status" value="1"/>
</dbReference>
<keyword evidence="4" id="KW-0378">Hydrolase</keyword>
<dbReference type="InterPro" id="IPR011765">
    <property type="entry name" value="Pept_M16_N"/>
</dbReference>
<evidence type="ECO:0000313" key="5">
    <source>
        <dbReference type="Proteomes" id="UP000243661"/>
    </source>
</evidence>
<dbReference type="Pfam" id="PF00675">
    <property type="entry name" value="Peptidase_M16"/>
    <property type="match status" value="1"/>
</dbReference>
<dbReference type="Proteomes" id="UP000243661">
    <property type="component" value="Unassembled WGS sequence"/>
</dbReference>
<dbReference type="PANTHER" id="PTHR11851">
    <property type="entry name" value="METALLOPROTEASE"/>
    <property type="match status" value="1"/>
</dbReference>
<keyword evidence="4" id="KW-0645">Protease</keyword>
<proteinExistence type="predicted"/>
<evidence type="ECO:0000313" key="4">
    <source>
        <dbReference type="EMBL" id="SCC73375.1"/>
    </source>
</evidence>
<organism evidence="4 5">
    <name type="scientific">Acinetobacter albensis</name>
    <dbReference type="NCBI Taxonomy" id="1673609"/>
    <lineage>
        <taxon>Bacteria</taxon>
        <taxon>Pseudomonadati</taxon>
        <taxon>Pseudomonadota</taxon>
        <taxon>Gammaproteobacteria</taxon>
        <taxon>Moraxellales</taxon>
        <taxon>Moraxellaceae</taxon>
        <taxon>Acinetobacter</taxon>
    </lineage>
</organism>
<feature type="chain" id="PRO_5008692909" evidence="1">
    <location>
        <begin position="26"/>
        <end position="531"/>
    </location>
</feature>
<dbReference type="InterPro" id="IPR050361">
    <property type="entry name" value="MPP/UQCRC_Complex"/>
</dbReference>
<dbReference type="InterPro" id="IPR007863">
    <property type="entry name" value="Peptidase_M16_C"/>
</dbReference>
<dbReference type="GO" id="GO:0006508">
    <property type="term" value="P:proteolysis"/>
    <property type="evidence" value="ECO:0007669"/>
    <property type="project" value="UniProtKB-KW"/>
</dbReference>
<dbReference type="InterPro" id="IPR011249">
    <property type="entry name" value="Metalloenz_LuxS/M16"/>
</dbReference>
<evidence type="ECO:0000259" key="3">
    <source>
        <dbReference type="Pfam" id="PF05193"/>
    </source>
</evidence>
<dbReference type="GO" id="GO:0008233">
    <property type="term" value="F:peptidase activity"/>
    <property type="evidence" value="ECO:0007669"/>
    <property type="project" value="UniProtKB-KW"/>
</dbReference>
<protein>
    <submittedName>
        <fullName evidence="4">Zinc protease</fullName>
    </submittedName>
</protein>
<dbReference type="Pfam" id="PF05193">
    <property type="entry name" value="Peptidase_M16_C"/>
    <property type="match status" value="1"/>
</dbReference>
<sequence>MKFYMLKFGSIILLSSTLYSAWASADVNINTMIDDHPSDLKSIPFLQSLKINPTQLQFRAPYVHELKNRYRVRTLFVESQDLPIIDIQLTFNAGAARDEEVAAGLNGIANMAAQLMDEGTEKYNANEIAGAFERVGAQFSVSAYRDMFIVKLRVLSDPKKLEPALGMMMEVLNHSTFKKSSINFVLSNTQVGQKQVQENPSRLMNIQFYRALYGKHPYAEPITGTQRSISKITPVQLKKFSQQFLVTQNLNIAITGKLHPKEALKLSERIAGHLPQGKKAKPLALPIDKTHFDIRHLNFNSTQAHVILGHLGTTRFDSDRLALEVTNQMFGGSGFNSVLMRELRVKRGYSYGAYSNFSFTQAPGIFSYSYSTREDQLIDSIQVAHQALVDFVKQPIDQKQLEETKAGMLRAFPNTYSSNANINAQLGSMGFYNQRADYLTEYPKLLEKITAQDVQNAIQKHLHPERLTVIVVSPTFDKSTLEKILERNLIRPTPPNTLPTADQVPKTIFYPPEKEAIDEPVLIPTDTPAST</sequence>